<dbReference type="GO" id="GO:0006508">
    <property type="term" value="P:proteolysis"/>
    <property type="evidence" value="ECO:0007669"/>
    <property type="project" value="UniProtKB-KW"/>
</dbReference>
<protein>
    <recommendedName>
        <fullName evidence="8 10">Proline iminopeptidase</fullName>
        <shortName evidence="8">PIP</shortName>
        <ecNumber evidence="8 10">3.4.11.5</ecNumber>
    </recommendedName>
    <alternativeName>
        <fullName evidence="8">Prolyl aminopeptidase</fullName>
    </alternativeName>
</protein>
<organism evidence="12 13">
    <name type="scientific">Cutaneotrichosporon oleaginosum</name>
    <dbReference type="NCBI Taxonomy" id="879819"/>
    <lineage>
        <taxon>Eukaryota</taxon>
        <taxon>Fungi</taxon>
        <taxon>Dikarya</taxon>
        <taxon>Basidiomycota</taxon>
        <taxon>Agaricomycotina</taxon>
        <taxon>Tremellomycetes</taxon>
        <taxon>Trichosporonales</taxon>
        <taxon>Trichosporonaceae</taxon>
        <taxon>Cutaneotrichosporon</taxon>
    </lineage>
</organism>
<keyword evidence="4 8" id="KW-0031">Aminopeptidase</keyword>
<keyword evidence="13" id="KW-1185">Reference proteome</keyword>
<dbReference type="PIRSF" id="PIRSF006431">
    <property type="entry name" value="Pept_S33"/>
    <property type="match status" value="1"/>
</dbReference>
<reference evidence="12 13" key="1">
    <citation type="submission" date="2015-03" db="EMBL/GenBank/DDBJ databases">
        <title>Genomics and transcriptomics of the oil-accumulating basidiomycete yeast T. oleaginosus allow insights into substrate utilization and the diverse evolutionary trajectories of mating systems in fungi.</title>
        <authorList>
            <consortium name="DOE Joint Genome Institute"/>
            <person name="Kourist R."/>
            <person name="Kracht O."/>
            <person name="Bracharz F."/>
            <person name="Lipzen A."/>
            <person name="Nolan M."/>
            <person name="Ohm R."/>
            <person name="Grigoriev I."/>
            <person name="Sun S."/>
            <person name="Heitman J."/>
            <person name="Bruck T."/>
            <person name="Nowrousian M."/>
        </authorList>
    </citation>
    <scope>NUCLEOTIDE SEQUENCE [LARGE SCALE GENOMIC DNA]</scope>
    <source>
        <strain evidence="12 13">IBC0246</strain>
    </source>
</reference>
<evidence type="ECO:0000256" key="10">
    <source>
        <dbReference type="RuleBase" id="RU003421"/>
    </source>
</evidence>
<dbReference type="Pfam" id="PF00561">
    <property type="entry name" value="Abhydrolase_1"/>
    <property type="match status" value="1"/>
</dbReference>
<feature type="active site" evidence="9">
    <location>
        <position position="273"/>
    </location>
</feature>
<dbReference type="PRINTS" id="PR00793">
    <property type="entry name" value="PROAMNOPTASE"/>
</dbReference>
<keyword evidence="7 8" id="KW-0378">Hydrolase</keyword>
<proteinExistence type="inferred from homology"/>
<dbReference type="Proteomes" id="UP000053611">
    <property type="component" value="Unassembled WGS sequence"/>
</dbReference>
<gene>
    <name evidence="12" type="ORF">CC85DRAFT_288700</name>
</gene>
<dbReference type="STRING" id="879819.A0A0J0XE71"/>
<comment type="catalytic activity">
    <reaction evidence="1 8 10">
        <text>Release of N-terminal proline from a peptide.</text>
        <dbReference type="EC" id="3.4.11.5"/>
    </reaction>
</comment>
<evidence type="ECO:0000256" key="8">
    <source>
        <dbReference type="PIRNR" id="PIRNR006431"/>
    </source>
</evidence>
<dbReference type="SMR" id="A0A0J0XE71"/>
<evidence type="ECO:0000259" key="11">
    <source>
        <dbReference type="Pfam" id="PF00561"/>
    </source>
</evidence>
<comment type="subcellular location">
    <subcellularLocation>
        <location evidence="2 8">Cytoplasm</location>
    </subcellularLocation>
</comment>
<dbReference type="RefSeq" id="XP_018275809.1">
    <property type="nucleotide sequence ID" value="XM_018424360.1"/>
</dbReference>
<evidence type="ECO:0000256" key="6">
    <source>
        <dbReference type="ARBA" id="ARBA00022670"/>
    </source>
</evidence>
<accession>A0A0J0XE71</accession>
<dbReference type="OrthoDB" id="10249433at2759"/>
<evidence type="ECO:0000313" key="13">
    <source>
        <dbReference type="Proteomes" id="UP000053611"/>
    </source>
</evidence>
<dbReference type="InterPro" id="IPR000073">
    <property type="entry name" value="AB_hydrolase_1"/>
</dbReference>
<name>A0A0J0XE71_9TREE</name>
<evidence type="ECO:0000256" key="2">
    <source>
        <dbReference type="ARBA" id="ARBA00004496"/>
    </source>
</evidence>
<dbReference type="Gene3D" id="3.40.50.1820">
    <property type="entry name" value="alpha/beta hydrolase"/>
    <property type="match status" value="1"/>
</dbReference>
<dbReference type="PANTHER" id="PTHR43722:SF1">
    <property type="entry name" value="PROLINE IMINOPEPTIDASE"/>
    <property type="match status" value="1"/>
</dbReference>
<dbReference type="GeneID" id="28984963"/>
<evidence type="ECO:0000256" key="4">
    <source>
        <dbReference type="ARBA" id="ARBA00022438"/>
    </source>
</evidence>
<dbReference type="EC" id="3.4.11.5" evidence="8 10"/>
<feature type="active site" description="Proton donor" evidence="9">
    <location>
        <position position="302"/>
    </location>
</feature>
<evidence type="ECO:0000256" key="5">
    <source>
        <dbReference type="ARBA" id="ARBA00022490"/>
    </source>
</evidence>
<dbReference type="NCBIfam" id="TIGR01249">
    <property type="entry name" value="pro_imino_pep_1"/>
    <property type="match status" value="1"/>
</dbReference>
<keyword evidence="6 8" id="KW-0645">Protease</keyword>
<dbReference type="GO" id="GO:0005737">
    <property type="term" value="C:cytoplasm"/>
    <property type="evidence" value="ECO:0007669"/>
    <property type="project" value="UniProtKB-SubCell"/>
</dbReference>
<dbReference type="PANTHER" id="PTHR43722">
    <property type="entry name" value="PROLINE IMINOPEPTIDASE"/>
    <property type="match status" value="1"/>
</dbReference>
<evidence type="ECO:0000256" key="3">
    <source>
        <dbReference type="ARBA" id="ARBA00010088"/>
    </source>
</evidence>
<comment type="similarity">
    <text evidence="3 8 10">Belongs to the peptidase S33 family.</text>
</comment>
<evidence type="ECO:0000256" key="9">
    <source>
        <dbReference type="PIRSR" id="PIRSR006431-1"/>
    </source>
</evidence>
<dbReference type="InterPro" id="IPR005944">
    <property type="entry name" value="Pro_iminopeptidase"/>
</dbReference>
<feature type="domain" description="AB hydrolase-1" evidence="11">
    <location>
        <begin position="40"/>
        <end position="305"/>
    </location>
</feature>
<dbReference type="AlphaFoldDB" id="A0A0J0XE71"/>
<sequence length="326" mass="36394">MSRPPPAQLYAESKPFDSQTIKVSDLHNVYFWQAGNPNGKPVVFIHGGPGVGTSAGNTKFFDPAVYRIVLIDQRGCGKSTPTGELRENTTWDLVEDIEKIRKHLGIDKWLVFGGSWGSTLSLAYAEMHPDSVAALIVRGIYLSRRSELEFTYRDGASHIFPETWEPFVAHIPEEERDDLMAAYYRRLTSEDEDVVMAAALPWQLWEDSQATLLPDKDIANRAAEDAVANRACARLEAHYFFHLGFMPDGHLIKEENICKIRNIPAVAIQGRYDIICPPRSAYDLKKAWGDSLELIIVPDAGHVASEPGIAAALKAAADRFGREVEW</sequence>
<keyword evidence="5 8" id="KW-0963">Cytoplasm</keyword>
<dbReference type="InterPro" id="IPR002410">
    <property type="entry name" value="Peptidase_S33"/>
</dbReference>
<feature type="active site" description="Nucleophile" evidence="9">
    <location>
        <position position="115"/>
    </location>
</feature>
<dbReference type="GO" id="GO:0004177">
    <property type="term" value="F:aminopeptidase activity"/>
    <property type="evidence" value="ECO:0007669"/>
    <property type="project" value="UniProtKB-UniRule"/>
</dbReference>
<dbReference type="EMBL" id="KQ087263">
    <property type="protein sequence ID" value="KLT39318.1"/>
    <property type="molecule type" value="Genomic_DNA"/>
</dbReference>
<evidence type="ECO:0000313" key="12">
    <source>
        <dbReference type="EMBL" id="KLT39318.1"/>
    </source>
</evidence>
<evidence type="ECO:0000256" key="7">
    <source>
        <dbReference type="ARBA" id="ARBA00022801"/>
    </source>
</evidence>
<evidence type="ECO:0000256" key="1">
    <source>
        <dbReference type="ARBA" id="ARBA00001585"/>
    </source>
</evidence>
<dbReference type="InterPro" id="IPR029058">
    <property type="entry name" value="AB_hydrolase_fold"/>
</dbReference>
<dbReference type="SUPFAM" id="SSF53474">
    <property type="entry name" value="alpha/beta-Hydrolases"/>
    <property type="match status" value="1"/>
</dbReference>